<dbReference type="KEGG" id="msch:N508_001178"/>
<dbReference type="EMBL" id="CP097562">
    <property type="protein sequence ID" value="USF24099.1"/>
    <property type="molecule type" value="Genomic_DNA"/>
</dbReference>
<feature type="region of interest" description="Disordered" evidence="1">
    <location>
        <begin position="221"/>
        <end position="487"/>
    </location>
</feature>
<organism evidence="2 3">
    <name type="scientific">Mucispirillum schaedleri ASF457</name>
    <dbReference type="NCBI Taxonomy" id="1379858"/>
    <lineage>
        <taxon>Bacteria</taxon>
        <taxon>Pseudomonadati</taxon>
        <taxon>Deferribacterota</taxon>
        <taxon>Deferribacteres</taxon>
        <taxon>Deferribacterales</taxon>
        <taxon>Mucispirillaceae</taxon>
        <taxon>Mucispirillum</taxon>
    </lineage>
</organism>
<reference evidence="2" key="1">
    <citation type="journal article" date="2014" name="Genome Announc.">
        <title>Draft genome sequences of the altered schaedler flora, a defined bacterial community from gnotobiotic mice.</title>
        <authorList>
            <person name="Wannemuehler M.J."/>
            <person name="Overstreet A.M."/>
            <person name="Ward D.V."/>
            <person name="Phillips G.J."/>
        </authorList>
    </citation>
    <scope>NUCLEOTIDE SEQUENCE</scope>
    <source>
        <strain evidence="2">ASF457</strain>
    </source>
</reference>
<protein>
    <submittedName>
        <fullName evidence="2">Uncharacterized protein</fullName>
    </submittedName>
</protein>
<gene>
    <name evidence="2" type="ORF">N508_001178</name>
</gene>
<sequence>MDERTHARYMSDIAYFLSKMEAEPNSGYFIPIALAYNKLEKYDETIAMCKTAVERFPSNCAAKTFLAEAYVYKGFFDQARDLLFDVTAEDDNNYKALKLLGIICKEKGDNTEALKYLTGAFIRSPEDEEVRNMIDELGGTLNPVEIYDERMKRQSQNAADSEEDEELKTYQEIDKRIRNAEIIMADLVSDTSINARNYDDEEDDFHSDNPDDYMPLITQHEEEDESLSDNPDDFLPQITTSEESEELEPAETLSNEEESQRDDLLSALQEEDELSETSEESAADDLLSALSNGDESQDDDLLSALQEEDKLSETSEDGAADDLLSALSNDNESQDDDLLSALQKEYELSETSEDGAADDLLSALSNDNESQNDDLLSALQEEDKLSETSEDGAADDLLSALSNDDESQDDDLLSALQEDNEPYEINETISETEADTEEAKDNAEFLPETAEENTEETLENIEDSQDIIDIPEENADIKDNTDESMPADNEYNELLNKQVPSSIENMTYNDMIDDDFQYGRIVDESYKDSDNPPIDLGESAPFTQGDIMDEILSAVGMTHDDMADDERIDISEKDRKLMRLENFLEKVQHNKESR</sequence>
<feature type="compositionally biased region" description="Acidic residues" evidence="1">
    <location>
        <begin position="348"/>
        <end position="357"/>
    </location>
</feature>
<reference evidence="2" key="3">
    <citation type="submission" date="2022-06" db="EMBL/GenBank/DDBJ databases">
        <title>Resources to Facilitate Use of the Altered Schaedler Flora (ASF) Mouse Model to Study Microbiome Function.</title>
        <authorList>
            <person name="Proctor A."/>
            <person name="Parvinroo S."/>
            <person name="Richie T."/>
            <person name="Jia X."/>
            <person name="Lee S.T.M."/>
            <person name="Karp P.D."/>
            <person name="Paley S."/>
            <person name="Kostic A.D."/>
            <person name="Pierre J.F."/>
            <person name="Wannemuehler M.J."/>
            <person name="Phillips G.J."/>
        </authorList>
    </citation>
    <scope>NUCLEOTIDE SEQUENCE</scope>
    <source>
        <strain evidence="2">ASF457</strain>
    </source>
</reference>
<keyword evidence="3" id="KW-1185">Reference proteome</keyword>
<evidence type="ECO:0000313" key="3">
    <source>
        <dbReference type="Proteomes" id="UP000017429"/>
    </source>
</evidence>
<reference evidence="2" key="2">
    <citation type="submission" date="2022-05" db="EMBL/GenBank/DDBJ databases">
        <authorList>
            <person name="Proctor A.L."/>
            <person name="Phillips G.J."/>
            <person name="Wannemuehler M.J."/>
        </authorList>
    </citation>
    <scope>NUCLEOTIDE SEQUENCE</scope>
    <source>
        <strain evidence="2">ASF457</strain>
    </source>
</reference>
<dbReference type="Pfam" id="PF14559">
    <property type="entry name" value="TPR_19"/>
    <property type="match status" value="1"/>
</dbReference>
<feature type="compositionally biased region" description="Acidic residues" evidence="1">
    <location>
        <begin position="242"/>
        <end position="260"/>
    </location>
</feature>
<evidence type="ECO:0000256" key="1">
    <source>
        <dbReference type="SAM" id="MobiDB-lite"/>
    </source>
</evidence>
<dbReference type="Gene3D" id="1.25.40.10">
    <property type="entry name" value="Tetratricopeptide repeat domain"/>
    <property type="match status" value="1"/>
</dbReference>
<dbReference type="InterPro" id="IPR019734">
    <property type="entry name" value="TPR_rpt"/>
</dbReference>
<feature type="compositionally biased region" description="Acidic residues" evidence="1">
    <location>
        <begin position="403"/>
        <end position="436"/>
    </location>
</feature>
<dbReference type="InterPro" id="IPR011990">
    <property type="entry name" value="TPR-like_helical_dom_sf"/>
</dbReference>
<feature type="compositionally biased region" description="Acidic residues" evidence="1">
    <location>
        <begin position="269"/>
        <end position="283"/>
    </location>
</feature>
<dbReference type="RefSeq" id="WP_076654029.1">
    <property type="nucleotide sequence ID" value="NZ_CP097562.1"/>
</dbReference>
<dbReference type="AlphaFoldDB" id="A0AA97LP82"/>
<dbReference type="SUPFAM" id="SSF48452">
    <property type="entry name" value="TPR-like"/>
    <property type="match status" value="1"/>
</dbReference>
<proteinExistence type="predicted"/>
<feature type="compositionally biased region" description="Acidic residues" evidence="1">
    <location>
        <begin position="449"/>
        <end position="474"/>
    </location>
</feature>
<accession>A0AA97LP82</accession>
<dbReference type="Proteomes" id="UP000017429">
    <property type="component" value="Chromosome"/>
</dbReference>
<feature type="compositionally biased region" description="Acidic residues" evidence="1">
    <location>
        <begin position="221"/>
        <end position="232"/>
    </location>
</feature>
<evidence type="ECO:0000313" key="2">
    <source>
        <dbReference type="EMBL" id="USF24099.1"/>
    </source>
</evidence>
<name>A0AA97LP82_9BACT</name>
<dbReference type="SMART" id="SM00028">
    <property type="entry name" value="TPR"/>
    <property type="match status" value="3"/>
</dbReference>